<dbReference type="STRING" id="463014.BAU07_10740"/>
<reference evidence="3 4" key="1">
    <citation type="submission" date="2016-06" db="EMBL/GenBank/DDBJ databases">
        <title>Complete genome sequences of Bordetella bronchialis and Bordetella flabilis.</title>
        <authorList>
            <person name="LiPuma J.J."/>
            <person name="Spilker T."/>
        </authorList>
    </citation>
    <scope>NUCLEOTIDE SEQUENCE [LARGE SCALE GENOMIC DNA]</scope>
    <source>
        <strain evidence="3 4">AU10664</strain>
    </source>
</reference>
<organism evidence="3 4">
    <name type="scientific">Bordetella flabilis</name>
    <dbReference type="NCBI Taxonomy" id="463014"/>
    <lineage>
        <taxon>Bacteria</taxon>
        <taxon>Pseudomonadati</taxon>
        <taxon>Pseudomonadota</taxon>
        <taxon>Betaproteobacteria</taxon>
        <taxon>Burkholderiales</taxon>
        <taxon>Alcaligenaceae</taxon>
        <taxon>Bordetella</taxon>
    </lineage>
</organism>
<feature type="region of interest" description="Disordered" evidence="1">
    <location>
        <begin position="22"/>
        <end position="65"/>
    </location>
</feature>
<dbReference type="AlphaFoldDB" id="A0A193GD19"/>
<dbReference type="EMBL" id="CP016172">
    <property type="protein sequence ID" value="ANN77518.1"/>
    <property type="molecule type" value="Genomic_DNA"/>
</dbReference>
<gene>
    <name evidence="3" type="ORF">BAU07_10740</name>
</gene>
<dbReference type="Proteomes" id="UP000091926">
    <property type="component" value="Chromosome"/>
</dbReference>
<protein>
    <submittedName>
        <fullName evidence="3">Uncharacterized protein</fullName>
    </submittedName>
</protein>
<keyword evidence="2" id="KW-0732">Signal</keyword>
<keyword evidence="4" id="KW-1185">Reference proteome</keyword>
<feature type="chain" id="PRO_5008258890" evidence="2">
    <location>
        <begin position="23"/>
        <end position="157"/>
    </location>
</feature>
<proteinExistence type="predicted"/>
<feature type="compositionally biased region" description="Low complexity" evidence="1">
    <location>
        <begin position="39"/>
        <end position="61"/>
    </location>
</feature>
<evidence type="ECO:0000313" key="3">
    <source>
        <dbReference type="EMBL" id="ANN77518.1"/>
    </source>
</evidence>
<evidence type="ECO:0000256" key="2">
    <source>
        <dbReference type="SAM" id="SignalP"/>
    </source>
</evidence>
<dbReference type="RefSeq" id="WP_066657218.1">
    <property type="nucleotide sequence ID" value="NZ_CBCSCL010000006.1"/>
</dbReference>
<evidence type="ECO:0000256" key="1">
    <source>
        <dbReference type="SAM" id="MobiDB-lite"/>
    </source>
</evidence>
<evidence type="ECO:0000313" key="4">
    <source>
        <dbReference type="Proteomes" id="UP000091926"/>
    </source>
</evidence>
<dbReference type="KEGG" id="bfz:BAU07_10740"/>
<dbReference type="OrthoDB" id="6444225at2"/>
<name>A0A193GD19_9BORD</name>
<accession>A0A193GD19</accession>
<sequence>MKIIKASALATLMLLTSLDAVADQQPSPQDRHPTVSSGPPARSNQSAPSAPPASQRPGQPANDSQQTCMAGYIVGMFPAMNGWDDWLLWLSPTGPSWSNGDTVQFRFYSHATTDFNSGRIIYATALQAMALGQKVALVDWSGNCNGGWAESIQVWYP</sequence>
<feature type="signal peptide" evidence="2">
    <location>
        <begin position="1"/>
        <end position="22"/>
    </location>
</feature>